<protein>
    <submittedName>
        <fullName evidence="1">Uncharacterized protein</fullName>
    </submittedName>
</protein>
<accession>S2KV67</accession>
<organism evidence="1 2">
    <name type="scientific">Litchfieldella anticariensis (strain DSM 16096 / CECT 5854 / CIP 108499 / LMG 22089 / FP35)</name>
    <name type="common">Halomonas anticariensis</name>
    <dbReference type="NCBI Taxonomy" id="1121939"/>
    <lineage>
        <taxon>Bacteria</taxon>
        <taxon>Pseudomonadati</taxon>
        <taxon>Pseudomonadota</taxon>
        <taxon>Gammaproteobacteria</taxon>
        <taxon>Oceanospirillales</taxon>
        <taxon>Halomonadaceae</taxon>
        <taxon>Litchfieldella</taxon>
    </lineage>
</organism>
<dbReference type="Proteomes" id="UP000014463">
    <property type="component" value="Unassembled WGS sequence"/>
</dbReference>
<evidence type="ECO:0000313" key="1">
    <source>
        <dbReference type="EMBL" id="EPC04478.1"/>
    </source>
</evidence>
<comment type="caution">
    <text evidence="1">The sequence shown here is derived from an EMBL/GenBank/DDBJ whole genome shotgun (WGS) entry which is preliminary data.</text>
</comment>
<sequence length="66" mass="7540">MDDILEVIQEMRHCLTLQYTTIWRPAWPPIAKVSAAVAIVNTDCQRSFNPIQAELFKQILGQLLEA</sequence>
<dbReference type="RefSeq" id="WP_016415216.1">
    <property type="nucleotide sequence ID" value="NZ_AUAB01000001.1"/>
</dbReference>
<evidence type="ECO:0000313" key="2">
    <source>
        <dbReference type="Proteomes" id="UP000014463"/>
    </source>
</evidence>
<dbReference type="AlphaFoldDB" id="S2KV67"/>
<gene>
    <name evidence="1" type="ORF">L861_03910</name>
</gene>
<name>S2KV67_LITA3</name>
<keyword evidence="2" id="KW-1185">Reference proteome</keyword>
<reference evidence="1 2" key="1">
    <citation type="journal article" date="2013" name="Genome Announc.">
        <title>Draft genome sequence of the moderately halophilic gammaproteobacterium Halomonas anticariensis FP35.</title>
        <authorList>
            <person name="Tahrioui A."/>
            <person name="Quesada E."/>
            <person name="Llamas I."/>
        </authorList>
    </citation>
    <scope>NUCLEOTIDE SEQUENCE [LARGE SCALE GENOMIC DNA]</scope>
    <source>
        <strain evidence="2">DSM 16096 / CECT 5854 / LMG 22089 / FP35</strain>
    </source>
</reference>
<proteinExistence type="predicted"/>
<dbReference type="EMBL" id="ASTJ01000011">
    <property type="protein sequence ID" value="EPC04478.1"/>
    <property type="molecule type" value="Genomic_DNA"/>
</dbReference>
<dbReference type="STRING" id="1121939.L861_03910"/>